<protein>
    <recommendedName>
        <fullName evidence="1">Beta-lactamase-related domain-containing protein</fullName>
    </recommendedName>
</protein>
<dbReference type="AlphaFoldDB" id="A0A383E8M3"/>
<dbReference type="Gene3D" id="3.40.710.10">
    <property type="entry name" value="DD-peptidase/beta-lactamase superfamily"/>
    <property type="match status" value="1"/>
</dbReference>
<feature type="non-terminal residue" evidence="2">
    <location>
        <position position="232"/>
    </location>
</feature>
<dbReference type="PANTHER" id="PTHR43283:SF3">
    <property type="entry name" value="BETA-LACTAMASE FAMILY PROTEIN (AFU_ORTHOLOGUE AFUA_5G07500)"/>
    <property type="match status" value="1"/>
</dbReference>
<gene>
    <name evidence="2" type="ORF">METZ01_LOCUS505818</name>
</gene>
<name>A0A383E8M3_9ZZZZ</name>
<feature type="domain" description="Beta-lactamase-related" evidence="1">
    <location>
        <begin position="2"/>
        <end position="212"/>
    </location>
</feature>
<accession>A0A383E8M3</accession>
<dbReference type="InterPro" id="IPR012338">
    <property type="entry name" value="Beta-lactam/transpept-like"/>
</dbReference>
<dbReference type="Pfam" id="PF00144">
    <property type="entry name" value="Beta-lactamase"/>
    <property type="match status" value="1"/>
</dbReference>
<organism evidence="2">
    <name type="scientific">marine metagenome</name>
    <dbReference type="NCBI Taxonomy" id="408172"/>
    <lineage>
        <taxon>unclassified sequences</taxon>
        <taxon>metagenomes</taxon>
        <taxon>ecological metagenomes</taxon>
    </lineage>
</organism>
<sequence>GTLMAMLVEHRRVDLDAPVARYLPAFRGTPVEGTLTVRHLMNHTSGMQGHWGDEDNDFEELAAGYSPEMLIGETYQYNGTAFALAGKVIEAVSGETVPAFIKRHLLDPLDCCDTDVVGTSWDGLSTPLDLARIGQLLLNKGAYGDFRFFEYEAYQAILPRPLDQVIPGTWRKYGLGTVFFTEEGLGEGTFGQGAASSTIFRVDPENDLVIVVTRWQEGDGYREHKEKLFQTI</sequence>
<dbReference type="InterPro" id="IPR001466">
    <property type="entry name" value="Beta-lactam-related"/>
</dbReference>
<reference evidence="2" key="1">
    <citation type="submission" date="2018-05" db="EMBL/GenBank/DDBJ databases">
        <authorList>
            <person name="Lanie J.A."/>
            <person name="Ng W.-L."/>
            <person name="Kazmierczak K.M."/>
            <person name="Andrzejewski T.M."/>
            <person name="Davidsen T.M."/>
            <person name="Wayne K.J."/>
            <person name="Tettelin H."/>
            <person name="Glass J.I."/>
            <person name="Rusch D."/>
            <person name="Podicherti R."/>
            <person name="Tsui H.-C.T."/>
            <person name="Winkler M.E."/>
        </authorList>
    </citation>
    <scope>NUCLEOTIDE SEQUENCE</scope>
</reference>
<dbReference type="InterPro" id="IPR050789">
    <property type="entry name" value="Diverse_Enzym_Activities"/>
</dbReference>
<dbReference type="EMBL" id="UINC01223672">
    <property type="protein sequence ID" value="SVE52964.1"/>
    <property type="molecule type" value="Genomic_DNA"/>
</dbReference>
<feature type="non-terminal residue" evidence="2">
    <location>
        <position position="1"/>
    </location>
</feature>
<dbReference type="PANTHER" id="PTHR43283">
    <property type="entry name" value="BETA-LACTAMASE-RELATED"/>
    <property type="match status" value="1"/>
</dbReference>
<evidence type="ECO:0000259" key="1">
    <source>
        <dbReference type="Pfam" id="PF00144"/>
    </source>
</evidence>
<dbReference type="SUPFAM" id="SSF56601">
    <property type="entry name" value="beta-lactamase/transpeptidase-like"/>
    <property type="match status" value="1"/>
</dbReference>
<evidence type="ECO:0000313" key="2">
    <source>
        <dbReference type="EMBL" id="SVE52964.1"/>
    </source>
</evidence>
<proteinExistence type="predicted"/>